<evidence type="ECO:0000313" key="10">
    <source>
        <dbReference type="EMBL" id="CAH0367894.1"/>
    </source>
</evidence>
<dbReference type="AlphaFoldDB" id="A0A8J2SK05"/>
<keyword evidence="1" id="KW-0699">rRNA-binding</keyword>
<evidence type="ECO:0000256" key="1">
    <source>
        <dbReference type="ARBA" id="ARBA00022730"/>
    </source>
</evidence>
<protein>
    <recommendedName>
        <fullName evidence="9">Smr domain-containing protein</fullName>
    </recommendedName>
</protein>
<evidence type="ECO:0000256" key="2">
    <source>
        <dbReference type="ARBA" id="ARBA00022741"/>
    </source>
</evidence>
<dbReference type="OrthoDB" id="1924787at2759"/>
<feature type="region of interest" description="Disordered" evidence="8">
    <location>
        <begin position="752"/>
        <end position="801"/>
    </location>
</feature>
<organism evidence="10 11">
    <name type="scientific">Pelagomonas calceolata</name>
    <dbReference type="NCBI Taxonomy" id="35677"/>
    <lineage>
        <taxon>Eukaryota</taxon>
        <taxon>Sar</taxon>
        <taxon>Stramenopiles</taxon>
        <taxon>Ochrophyta</taxon>
        <taxon>Pelagophyceae</taxon>
        <taxon>Pelagomonadales</taxon>
        <taxon>Pelagomonadaceae</taxon>
        <taxon>Pelagomonas</taxon>
    </lineage>
</organism>
<evidence type="ECO:0000256" key="5">
    <source>
        <dbReference type="ARBA" id="ARBA00022884"/>
    </source>
</evidence>
<dbReference type="GO" id="GO:0016887">
    <property type="term" value="F:ATP hydrolysis activity"/>
    <property type="evidence" value="ECO:0007669"/>
    <property type="project" value="InterPro"/>
</dbReference>
<dbReference type="Proteomes" id="UP000789595">
    <property type="component" value="Unassembled WGS sequence"/>
</dbReference>
<keyword evidence="7" id="KW-0175">Coiled coil</keyword>
<dbReference type="PANTHER" id="PTHR11361:SF14">
    <property type="entry name" value="DNA MISMATCH REPAIR PROTEIN MUTS, TYPE 2"/>
    <property type="match status" value="1"/>
</dbReference>
<evidence type="ECO:0000313" key="11">
    <source>
        <dbReference type="Proteomes" id="UP000789595"/>
    </source>
</evidence>
<dbReference type="InterPro" id="IPR045076">
    <property type="entry name" value="MutS"/>
</dbReference>
<dbReference type="InterPro" id="IPR005747">
    <property type="entry name" value="MutS2"/>
</dbReference>
<feature type="coiled-coil region" evidence="7">
    <location>
        <begin position="574"/>
        <end position="655"/>
    </location>
</feature>
<gene>
    <name evidence="10" type="ORF">PECAL_2P09370</name>
</gene>
<dbReference type="InterPro" id="IPR036063">
    <property type="entry name" value="Smr_dom_sf"/>
</dbReference>
<dbReference type="GO" id="GO:0045910">
    <property type="term" value="P:negative regulation of DNA recombination"/>
    <property type="evidence" value="ECO:0007669"/>
    <property type="project" value="InterPro"/>
</dbReference>
<dbReference type="SMART" id="SM00534">
    <property type="entry name" value="MUTSac"/>
    <property type="match status" value="1"/>
</dbReference>
<dbReference type="Pfam" id="PF00488">
    <property type="entry name" value="MutS_V"/>
    <property type="match status" value="1"/>
</dbReference>
<dbReference type="InterPro" id="IPR027417">
    <property type="entry name" value="P-loop_NTPase"/>
</dbReference>
<evidence type="ECO:0000259" key="9">
    <source>
        <dbReference type="PROSITE" id="PS50828"/>
    </source>
</evidence>
<dbReference type="Gene3D" id="3.30.1370.110">
    <property type="match status" value="1"/>
</dbReference>
<dbReference type="PANTHER" id="PTHR11361">
    <property type="entry name" value="DNA MISMATCH REPAIR PROTEIN MUTS FAMILY MEMBER"/>
    <property type="match status" value="1"/>
</dbReference>
<dbReference type="Gene3D" id="3.40.50.300">
    <property type="entry name" value="P-loop containing nucleotide triphosphate hydrolases"/>
    <property type="match status" value="1"/>
</dbReference>
<keyword evidence="4" id="KW-0067">ATP-binding</keyword>
<dbReference type="SUPFAM" id="SSF52540">
    <property type="entry name" value="P-loop containing nucleoside triphosphate hydrolases"/>
    <property type="match status" value="1"/>
</dbReference>
<evidence type="ECO:0000256" key="3">
    <source>
        <dbReference type="ARBA" id="ARBA00022801"/>
    </source>
</evidence>
<dbReference type="GO" id="GO:0006298">
    <property type="term" value="P:mismatch repair"/>
    <property type="evidence" value="ECO:0007669"/>
    <property type="project" value="InterPro"/>
</dbReference>
<keyword evidence="6" id="KW-0238">DNA-binding</keyword>
<dbReference type="GO" id="GO:0030983">
    <property type="term" value="F:mismatched DNA binding"/>
    <property type="evidence" value="ECO:0007669"/>
    <property type="project" value="InterPro"/>
</dbReference>
<evidence type="ECO:0000256" key="8">
    <source>
        <dbReference type="SAM" id="MobiDB-lite"/>
    </source>
</evidence>
<feature type="region of interest" description="Disordered" evidence="8">
    <location>
        <begin position="861"/>
        <end position="882"/>
    </location>
</feature>
<dbReference type="SMART" id="SM00463">
    <property type="entry name" value="SMR"/>
    <property type="match status" value="1"/>
</dbReference>
<keyword evidence="2" id="KW-0547">Nucleotide-binding</keyword>
<dbReference type="SUPFAM" id="SSF160443">
    <property type="entry name" value="SMR domain-like"/>
    <property type="match status" value="1"/>
</dbReference>
<dbReference type="InterPro" id="IPR000432">
    <property type="entry name" value="DNA_mismatch_repair_MutS_C"/>
</dbReference>
<dbReference type="InterPro" id="IPR002625">
    <property type="entry name" value="Smr_dom"/>
</dbReference>
<name>A0A8J2SK05_9STRA</name>
<dbReference type="GO" id="GO:0140664">
    <property type="term" value="F:ATP-dependent DNA damage sensor activity"/>
    <property type="evidence" value="ECO:0007669"/>
    <property type="project" value="InterPro"/>
</dbReference>
<evidence type="ECO:0000256" key="6">
    <source>
        <dbReference type="ARBA" id="ARBA00023125"/>
    </source>
</evidence>
<dbReference type="NCBIfam" id="TIGR01069">
    <property type="entry name" value="mutS2"/>
    <property type="match status" value="1"/>
</dbReference>
<dbReference type="GO" id="GO:0005524">
    <property type="term" value="F:ATP binding"/>
    <property type="evidence" value="ECO:0007669"/>
    <property type="project" value="UniProtKB-KW"/>
</dbReference>
<dbReference type="GO" id="GO:0019843">
    <property type="term" value="F:rRNA binding"/>
    <property type="evidence" value="ECO:0007669"/>
    <property type="project" value="UniProtKB-KW"/>
</dbReference>
<feature type="compositionally biased region" description="Basic and acidic residues" evidence="8">
    <location>
        <begin position="866"/>
        <end position="882"/>
    </location>
</feature>
<proteinExistence type="predicted"/>
<keyword evidence="11" id="KW-1185">Reference proteome</keyword>
<dbReference type="GO" id="GO:0004519">
    <property type="term" value="F:endonuclease activity"/>
    <property type="evidence" value="ECO:0007669"/>
    <property type="project" value="InterPro"/>
</dbReference>
<dbReference type="PROSITE" id="PS50828">
    <property type="entry name" value="SMR"/>
    <property type="match status" value="1"/>
</dbReference>
<evidence type="ECO:0000256" key="4">
    <source>
        <dbReference type="ARBA" id="ARBA00022840"/>
    </source>
</evidence>
<evidence type="ECO:0000256" key="7">
    <source>
        <dbReference type="SAM" id="Coils"/>
    </source>
</evidence>
<keyword evidence="5" id="KW-0694">RNA-binding</keyword>
<reference evidence="10" key="1">
    <citation type="submission" date="2021-11" db="EMBL/GenBank/DDBJ databases">
        <authorList>
            <consortium name="Genoscope - CEA"/>
            <person name="William W."/>
        </authorList>
    </citation>
    <scope>NUCLEOTIDE SEQUENCE</scope>
</reference>
<keyword evidence="3" id="KW-0378">Hydrolase</keyword>
<dbReference type="Pfam" id="PF01713">
    <property type="entry name" value="Smr"/>
    <property type="match status" value="1"/>
</dbReference>
<sequence length="882" mass="93562">MHILHTITLLCTYAFTPPRSAQLRAPTRSSAAPDTAATANAYDALGIAQVLEALQQRTATYRGAESFRRLDLANTVEDATRRYDEIRWLLKAERTHDETCLALANHSLATALTANLDALLDTCEKATIPEVSDVALAADALRELDALYAWLSRRRLDGAEAAALSSMVAGSALSLEDEDAYKARLDCHPIRFALEETDDGTILSGVAFPDLGAARDRAKRARQAVESSKKDALDGGLKAAEKEGGFFLHEGRWVVSQRAGSAPPGALVHGASRTGRTQYVEPAPLVAPTNEWRAAEGAVRAEEAAALRECGTVLARHADELRCALEAVGRVDACRARHRFGLDVEGSLPLVDEGDSIEVRDARHAVLALRSAAGGPEPKGNDAALGQDHARCLVISGANAGGKSVWLKTLGLCAALVRLGAPIPCRGEPTIGVFDPVFADVGDAQSAEGNVSTYVGHLRVAAAAVAEARSSATLTPLVLLDELGSGTDAAQGAALGRAVLEDLVEHGALVVCTTHARPLKALGLQEDDSRFRAAAMAPGFKCIEGRAGESDALEAARTKADFPPELLERAEVLLGDDERRLATLARDLDKARESAEAAEARANEALASAREAEARAEERFLAVEAEAKKKAALQAQDYEARVAALEKELQRDMRRGASDAFGSSKVIEEAKAAAVKEAQTAAVEAKGLEPLASDASLSAGDAVAVLKRGPFFARTAKVEALLNKGVVLVHVDGVATEMGGALKLKRKDLARAPAGMPAQKQQASPQQRKGRKVPKQLVGLDGTEPSSNNGKAAEKTPQMRTAQNTLDLRGQRYDDAERETDYFLDRMTRSGGPCYILHGHGTGALKTGLRRFLKADARVKSASPAAHDDGGDAFTRVELRRS</sequence>
<accession>A0A8J2SK05</accession>
<feature type="domain" description="Smr" evidence="9">
    <location>
        <begin position="806"/>
        <end position="880"/>
    </location>
</feature>
<comment type="caution">
    <text evidence="10">The sequence shown here is derived from an EMBL/GenBank/DDBJ whole genome shotgun (WGS) entry which is preliminary data.</text>
</comment>
<dbReference type="EMBL" id="CAKKNE010000002">
    <property type="protein sequence ID" value="CAH0367894.1"/>
    <property type="molecule type" value="Genomic_DNA"/>
</dbReference>